<reference evidence="2 3" key="1">
    <citation type="journal article" date="2016" name="Nat. Commun.">
        <title>Thousands of microbial genomes shed light on interconnected biogeochemical processes in an aquifer system.</title>
        <authorList>
            <person name="Anantharaman K."/>
            <person name="Brown C.T."/>
            <person name="Hug L.A."/>
            <person name="Sharon I."/>
            <person name="Castelle C.J."/>
            <person name="Probst A.J."/>
            <person name="Thomas B.C."/>
            <person name="Singh A."/>
            <person name="Wilkins M.J."/>
            <person name="Karaoz U."/>
            <person name="Brodie E.L."/>
            <person name="Williams K.H."/>
            <person name="Hubbard S.S."/>
            <person name="Banfield J.F."/>
        </authorList>
    </citation>
    <scope>NUCLEOTIDE SEQUENCE [LARGE SCALE GENOMIC DNA]</scope>
</reference>
<organism evidence="2 3">
    <name type="scientific">Candidatus Tagabacteria bacterium RIFCSPLOWO2_01_FULL_39_11</name>
    <dbReference type="NCBI Taxonomy" id="1802295"/>
    <lineage>
        <taxon>Bacteria</taxon>
        <taxon>Candidatus Tagaibacteriota</taxon>
    </lineage>
</organism>
<accession>A0A1G2LP50</accession>
<keyword evidence="1" id="KW-0472">Membrane</keyword>
<proteinExistence type="predicted"/>
<feature type="transmembrane region" description="Helical" evidence="1">
    <location>
        <begin position="25"/>
        <end position="44"/>
    </location>
</feature>
<sequence>MKIDNKIENFTISCGRAAGKERISLLRIFALFMIFLSLLFALSFTEAKADTQNSAMAIWAGKGGDGKWSNPLNWASGAIPGPNDNVIINGGDNITWDAPDQIKSLSVELYTFGIFNVLGEKTTTNNLWLLTSQGRVNGGVLNVGGNITVGNNLKGGTATLNINGSDNQTISNHTKDGNLPGITIDKLSGMLIIPERTKVGGDWNFKKGALAGFGTLVLTLYDTKFIPGDASYYNVTVMKNAFFDLDILGTGRIVNDLFLISPSGKISGGTLNVGGSLVVSGYFDKKNSTTIIKKTNSFSANLEKFNFLGNIFKVFEWFYNIF</sequence>
<keyword evidence="1" id="KW-0812">Transmembrane</keyword>
<evidence type="ECO:0000313" key="2">
    <source>
        <dbReference type="EMBL" id="OHA13387.1"/>
    </source>
</evidence>
<evidence type="ECO:0000256" key="1">
    <source>
        <dbReference type="SAM" id="Phobius"/>
    </source>
</evidence>
<evidence type="ECO:0000313" key="3">
    <source>
        <dbReference type="Proteomes" id="UP000178302"/>
    </source>
</evidence>
<keyword evidence="1" id="KW-1133">Transmembrane helix</keyword>
<gene>
    <name evidence="2" type="ORF">A2909_01810</name>
</gene>
<comment type="caution">
    <text evidence="2">The sequence shown here is derived from an EMBL/GenBank/DDBJ whole genome shotgun (WGS) entry which is preliminary data.</text>
</comment>
<dbReference type="AlphaFoldDB" id="A0A1G2LP50"/>
<protein>
    <recommendedName>
        <fullName evidence="4">G8 domain-containing protein</fullName>
    </recommendedName>
</protein>
<dbReference type="EMBL" id="MHQZ01000036">
    <property type="protein sequence ID" value="OHA13387.1"/>
    <property type="molecule type" value="Genomic_DNA"/>
</dbReference>
<evidence type="ECO:0008006" key="4">
    <source>
        <dbReference type="Google" id="ProtNLM"/>
    </source>
</evidence>
<name>A0A1G2LP50_9BACT</name>
<dbReference type="Proteomes" id="UP000178302">
    <property type="component" value="Unassembled WGS sequence"/>
</dbReference>